<dbReference type="Proteomes" id="UP001054837">
    <property type="component" value="Unassembled WGS sequence"/>
</dbReference>
<feature type="region of interest" description="Disordered" evidence="1">
    <location>
        <begin position="1"/>
        <end position="38"/>
    </location>
</feature>
<accession>A0AAV4WE25</accession>
<protein>
    <submittedName>
        <fullName evidence="2">Uncharacterized protein</fullName>
    </submittedName>
</protein>
<evidence type="ECO:0000313" key="3">
    <source>
        <dbReference type="Proteomes" id="UP001054837"/>
    </source>
</evidence>
<proteinExistence type="predicted"/>
<gene>
    <name evidence="2" type="ORF">CDAR_71131</name>
</gene>
<organism evidence="2 3">
    <name type="scientific">Caerostris darwini</name>
    <dbReference type="NCBI Taxonomy" id="1538125"/>
    <lineage>
        <taxon>Eukaryota</taxon>
        <taxon>Metazoa</taxon>
        <taxon>Ecdysozoa</taxon>
        <taxon>Arthropoda</taxon>
        <taxon>Chelicerata</taxon>
        <taxon>Arachnida</taxon>
        <taxon>Araneae</taxon>
        <taxon>Araneomorphae</taxon>
        <taxon>Entelegynae</taxon>
        <taxon>Araneoidea</taxon>
        <taxon>Araneidae</taxon>
        <taxon>Caerostris</taxon>
    </lineage>
</organism>
<name>A0AAV4WE25_9ARAC</name>
<feature type="compositionally biased region" description="Basic and acidic residues" evidence="1">
    <location>
        <begin position="1"/>
        <end position="12"/>
    </location>
</feature>
<evidence type="ECO:0000256" key="1">
    <source>
        <dbReference type="SAM" id="MobiDB-lite"/>
    </source>
</evidence>
<sequence>MLHNPEHSDTHRGMSIRNRLPTGCNQQWRSKNRTRNESNFRALPMEKMEPRIAVVVALEPYMGPTSSLAPKGKQPPQWVTALQQTFLSLLAPPQT</sequence>
<evidence type="ECO:0000313" key="2">
    <source>
        <dbReference type="EMBL" id="GIY80992.1"/>
    </source>
</evidence>
<dbReference type="EMBL" id="BPLQ01014566">
    <property type="protein sequence ID" value="GIY80992.1"/>
    <property type="molecule type" value="Genomic_DNA"/>
</dbReference>
<reference evidence="2 3" key="1">
    <citation type="submission" date="2021-06" db="EMBL/GenBank/DDBJ databases">
        <title>Caerostris darwini draft genome.</title>
        <authorList>
            <person name="Kono N."/>
            <person name="Arakawa K."/>
        </authorList>
    </citation>
    <scope>NUCLEOTIDE SEQUENCE [LARGE SCALE GENOMIC DNA]</scope>
</reference>
<comment type="caution">
    <text evidence="2">The sequence shown here is derived from an EMBL/GenBank/DDBJ whole genome shotgun (WGS) entry which is preliminary data.</text>
</comment>
<dbReference type="AlphaFoldDB" id="A0AAV4WE25"/>
<keyword evidence="3" id="KW-1185">Reference proteome</keyword>